<dbReference type="AlphaFoldDB" id="A0A370NWZ7"/>
<dbReference type="InterPro" id="IPR021312">
    <property type="entry name" value="DUF2889"/>
</dbReference>
<evidence type="ECO:0000313" key="1">
    <source>
        <dbReference type="EMBL" id="RDK10116.1"/>
    </source>
</evidence>
<gene>
    <name evidence="1" type="ORF">DN412_12160</name>
</gene>
<comment type="caution">
    <text evidence="1">The sequence shown here is derived from an EMBL/GenBank/DDBJ whole genome shotgun (WGS) entry which is preliminary data.</text>
</comment>
<protein>
    <recommendedName>
        <fullName evidence="3">DUF2889 domain-containing protein</fullName>
    </recommendedName>
</protein>
<accession>A0A370NWZ7</accession>
<reference evidence="2" key="1">
    <citation type="submission" date="2018-06" db="EMBL/GenBank/DDBJ databases">
        <authorList>
            <person name="Feng T."/>
            <person name="Jeon C.O."/>
        </authorList>
    </citation>
    <scope>NUCLEOTIDE SEQUENCE [LARGE SCALE GENOMIC DNA]</scope>
    <source>
        <strain evidence="2">S23</strain>
    </source>
</reference>
<keyword evidence="2" id="KW-1185">Reference proteome</keyword>
<evidence type="ECO:0000313" key="2">
    <source>
        <dbReference type="Proteomes" id="UP000255165"/>
    </source>
</evidence>
<evidence type="ECO:0008006" key="3">
    <source>
        <dbReference type="Google" id="ProtNLM"/>
    </source>
</evidence>
<proteinExistence type="predicted"/>
<name>A0A370NWZ7_9BURK</name>
<sequence length="280" mass="30689">MPSVPLMPDVPGTKMITDASLRTMPQRAEYGNGVYVRSLQISTPSPGQVCLAMEDIGHAFQISLTHQDGVVTSVGSAWHRQPLTSCAGAGNALEVMVGSRLSDSLFDIARQTDASQQCTHMFDMFCLAATHAWHGREDRRYDVVVPDSQGDEMVVATLGVNGVPTLNFTMENYERIVAPEACRGLSVFRGFMSWVRTNVPADQHEHYFVMQKALFVARGQKIDMEATVGMKAALSGPPEGTCYGSQAARYGEAVRLATMRRFDKDSVTDVLTFFRPGQTL</sequence>
<organism evidence="1 2">
    <name type="scientific">Cupriavidus lacunae</name>
    <dbReference type="NCBI Taxonomy" id="2666307"/>
    <lineage>
        <taxon>Bacteria</taxon>
        <taxon>Pseudomonadati</taxon>
        <taxon>Pseudomonadota</taxon>
        <taxon>Betaproteobacteria</taxon>
        <taxon>Burkholderiales</taxon>
        <taxon>Burkholderiaceae</taxon>
        <taxon>Cupriavidus</taxon>
    </lineage>
</organism>
<dbReference type="Pfam" id="PF11136">
    <property type="entry name" value="DUF2889"/>
    <property type="match status" value="1"/>
</dbReference>
<dbReference type="EMBL" id="QKWJ01000011">
    <property type="protein sequence ID" value="RDK10116.1"/>
    <property type="molecule type" value="Genomic_DNA"/>
</dbReference>
<dbReference type="Proteomes" id="UP000255165">
    <property type="component" value="Unassembled WGS sequence"/>
</dbReference>